<dbReference type="PRINTS" id="PR00463">
    <property type="entry name" value="EP450I"/>
</dbReference>
<dbReference type="InParanoid" id="D2V8Z7"/>
<dbReference type="STRING" id="5762.D2V8Z7"/>
<accession>D2V8Z7</accession>
<dbReference type="GO" id="GO:0005506">
    <property type="term" value="F:iron ion binding"/>
    <property type="evidence" value="ECO:0007669"/>
    <property type="project" value="InterPro"/>
</dbReference>
<proteinExistence type="predicted"/>
<dbReference type="Proteomes" id="UP000006671">
    <property type="component" value="Unassembled WGS sequence"/>
</dbReference>
<dbReference type="GO" id="GO:0020037">
    <property type="term" value="F:heme binding"/>
    <property type="evidence" value="ECO:0007669"/>
    <property type="project" value="InterPro"/>
</dbReference>
<dbReference type="EMBL" id="GG738857">
    <property type="protein sequence ID" value="EFC46889.1"/>
    <property type="molecule type" value="Genomic_DNA"/>
</dbReference>
<dbReference type="InterPro" id="IPR002401">
    <property type="entry name" value="Cyt_P450_E_grp-I"/>
</dbReference>
<dbReference type="RefSeq" id="XP_002679633.1">
    <property type="nucleotide sequence ID" value="XM_002679587.1"/>
</dbReference>
<feature type="binding site" description="axial binding residue" evidence="1">
    <location>
        <position position="94"/>
    </location>
    <ligand>
        <name>heme</name>
        <dbReference type="ChEBI" id="CHEBI:30413"/>
    </ligand>
    <ligandPart>
        <name>Fe</name>
        <dbReference type="ChEBI" id="CHEBI:18248"/>
    </ligandPart>
</feature>
<sequence>LDYIKALFKETLRLYPVAIGIIRQLTKSVDFKGLNIPKGTLCLYSWVTAMRSEKYWDNPDEFRPSRFLNEEKELINPQTNPFVYTPFGIGGRICSKF</sequence>
<dbReference type="PANTHER" id="PTHR24301">
    <property type="entry name" value="THROMBOXANE-A SYNTHASE"/>
    <property type="match status" value="1"/>
</dbReference>
<reference evidence="2 3" key="1">
    <citation type="journal article" date="2010" name="Cell">
        <title>The genome of Naegleria gruberi illuminates early eukaryotic versatility.</title>
        <authorList>
            <person name="Fritz-Laylin L.K."/>
            <person name="Prochnik S.E."/>
            <person name="Ginger M.L."/>
            <person name="Dacks J.B."/>
            <person name="Carpenter M.L."/>
            <person name="Field M.C."/>
            <person name="Kuo A."/>
            <person name="Paredez A."/>
            <person name="Chapman J."/>
            <person name="Pham J."/>
            <person name="Shu S."/>
            <person name="Neupane R."/>
            <person name="Cipriano M."/>
            <person name="Mancuso J."/>
            <person name="Tu H."/>
            <person name="Salamov A."/>
            <person name="Lindquist E."/>
            <person name="Shapiro H."/>
            <person name="Lucas S."/>
            <person name="Grigoriev I.V."/>
            <person name="Cande W.Z."/>
            <person name="Fulton C."/>
            <person name="Rokhsar D.S."/>
            <person name="Dawson S.C."/>
        </authorList>
    </citation>
    <scope>NUCLEOTIDE SEQUENCE [LARGE SCALE GENOMIC DNA]</scope>
    <source>
        <strain evidence="2 3">NEG-M</strain>
    </source>
</reference>
<protein>
    <submittedName>
        <fullName evidence="2">Predicted protein</fullName>
    </submittedName>
</protein>
<dbReference type="KEGG" id="ngr:NAEGRDRAFT_32004"/>
<name>D2V8Z7_NAEGR</name>
<keyword evidence="1" id="KW-0479">Metal-binding</keyword>
<dbReference type="SUPFAM" id="SSF48264">
    <property type="entry name" value="Cytochrome P450"/>
    <property type="match status" value="1"/>
</dbReference>
<evidence type="ECO:0000313" key="2">
    <source>
        <dbReference type="EMBL" id="EFC46889.1"/>
    </source>
</evidence>
<feature type="non-terminal residue" evidence="2">
    <location>
        <position position="1"/>
    </location>
</feature>
<gene>
    <name evidence="2" type="ORF">NAEGRDRAFT_32004</name>
</gene>
<dbReference type="VEuPathDB" id="AmoebaDB:NAEGRDRAFT_32004"/>
<dbReference type="Gene3D" id="1.10.630.10">
    <property type="entry name" value="Cytochrome P450"/>
    <property type="match status" value="1"/>
</dbReference>
<dbReference type="InterPro" id="IPR036396">
    <property type="entry name" value="Cyt_P450_sf"/>
</dbReference>
<dbReference type="OrthoDB" id="1470350at2759"/>
<keyword evidence="3" id="KW-1185">Reference proteome</keyword>
<evidence type="ECO:0000256" key="1">
    <source>
        <dbReference type="PIRSR" id="PIRSR602401-1"/>
    </source>
</evidence>
<dbReference type="GeneID" id="8848798"/>
<organism evidence="3">
    <name type="scientific">Naegleria gruberi</name>
    <name type="common">Amoeba</name>
    <dbReference type="NCBI Taxonomy" id="5762"/>
    <lineage>
        <taxon>Eukaryota</taxon>
        <taxon>Discoba</taxon>
        <taxon>Heterolobosea</taxon>
        <taxon>Tetramitia</taxon>
        <taxon>Eutetramitia</taxon>
        <taxon>Vahlkampfiidae</taxon>
        <taxon>Naegleria</taxon>
    </lineage>
</organism>
<evidence type="ECO:0000313" key="3">
    <source>
        <dbReference type="Proteomes" id="UP000006671"/>
    </source>
</evidence>
<dbReference type="PANTHER" id="PTHR24301:SF11">
    <property type="entry name" value="CYTOCHROME P450"/>
    <property type="match status" value="1"/>
</dbReference>
<comment type="cofactor">
    <cofactor evidence="1">
        <name>heme</name>
        <dbReference type="ChEBI" id="CHEBI:30413"/>
    </cofactor>
</comment>
<dbReference type="GO" id="GO:0016705">
    <property type="term" value="F:oxidoreductase activity, acting on paired donors, with incorporation or reduction of molecular oxygen"/>
    <property type="evidence" value="ECO:0007669"/>
    <property type="project" value="InterPro"/>
</dbReference>
<dbReference type="eggNOG" id="KOG0158">
    <property type="taxonomic scope" value="Eukaryota"/>
</dbReference>
<dbReference type="Pfam" id="PF00067">
    <property type="entry name" value="p450"/>
    <property type="match status" value="1"/>
</dbReference>
<keyword evidence="1" id="KW-0349">Heme</keyword>
<dbReference type="GO" id="GO:0004497">
    <property type="term" value="F:monooxygenase activity"/>
    <property type="evidence" value="ECO:0007669"/>
    <property type="project" value="InterPro"/>
</dbReference>
<dbReference type="AlphaFoldDB" id="D2V8Z7"/>
<dbReference type="InterPro" id="IPR001128">
    <property type="entry name" value="Cyt_P450"/>
</dbReference>
<keyword evidence="1" id="KW-0408">Iron</keyword>